<keyword evidence="2" id="KW-1185">Reference proteome</keyword>
<reference evidence="1" key="1">
    <citation type="submission" date="2023-04" db="EMBL/GenBank/DDBJ databases">
        <title>A chromosome-level genome assembly of the parasitoid wasp Eretmocerus hayati.</title>
        <authorList>
            <person name="Zhong Y."/>
            <person name="Liu S."/>
            <person name="Liu Y."/>
        </authorList>
    </citation>
    <scope>NUCLEOTIDE SEQUENCE</scope>
    <source>
        <strain evidence="1">ZJU_SS_LIU_2023</strain>
    </source>
</reference>
<organism evidence="1 2">
    <name type="scientific">Eretmocerus hayati</name>
    <dbReference type="NCBI Taxonomy" id="131215"/>
    <lineage>
        <taxon>Eukaryota</taxon>
        <taxon>Metazoa</taxon>
        <taxon>Ecdysozoa</taxon>
        <taxon>Arthropoda</taxon>
        <taxon>Hexapoda</taxon>
        <taxon>Insecta</taxon>
        <taxon>Pterygota</taxon>
        <taxon>Neoptera</taxon>
        <taxon>Endopterygota</taxon>
        <taxon>Hymenoptera</taxon>
        <taxon>Apocrita</taxon>
        <taxon>Proctotrupomorpha</taxon>
        <taxon>Chalcidoidea</taxon>
        <taxon>Aphelinidae</taxon>
        <taxon>Aphelininae</taxon>
        <taxon>Eretmocerus</taxon>
    </lineage>
</organism>
<protein>
    <submittedName>
        <fullName evidence="1">Uncharacterized protein</fullName>
    </submittedName>
</protein>
<evidence type="ECO:0000313" key="1">
    <source>
        <dbReference type="EMBL" id="KAJ8677010.1"/>
    </source>
</evidence>
<dbReference type="EMBL" id="CM056742">
    <property type="protein sequence ID" value="KAJ8677010.1"/>
    <property type="molecule type" value="Genomic_DNA"/>
</dbReference>
<proteinExistence type="predicted"/>
<evidence type="ECO:0000313" key="2">
    <source>
        <dbReference type="Proteomes" id="UP001239111"/>
    </source>
</evidence>
<comment type="caution">
    <text evidence="1">The sequence shown here is derived from an EMBL/GenBank/DDBJ whole genome shotgun (WGS) entry which is preliminary data.</text>
</comment>
<name>A0ACC2P5G1_9HYME</name>
<dbReference type="Proteomes" id="UP001239111">
    <property type="component" value="Chromosome 2"/>
</dbReference>
<sequence length="106" mass="11972">MQTTLMKTQHSRRSALIGAVSQMLASGDNAGNCYTGENRDLHNLSDWNDAFNAWRNLVLDNLKLDVQTKTASWRPKTSLAMAPVTCLSQRKAEESEKLHLNPRNMR</sequence>
<gene>
    <name evidence="1" type="ORF">QAD02_012797</name>
</gene>
<accession>A0ACC2P5G1</accession>